<gene>
    <name evidence="2" type="ORF">F4553_007425</name>
</gene>
<proteinExistence type="predicted"/>
<keyword evidence="3" id="KW-1185">Reference proteome</keyword>
<organism evidence="2 3">
    <name type="scientific">Allocatelliglobosispora scoriae</name>
    <dbReference type="NCBI Taxonomy" id="643052"/>
    <lineage>
        <taxon>Bacteria</taxon>
        <taxon>Bacillati</taxon>
        <taxon>Actinomycetota</taxon>
        <taxon>Actinomycetes</taxon>
        <taxon>Micromonosporales</taxon>
        <taxon>Micromonosporaceae</taxon>
        <taxon>Allocatelliglobosispora</taxon>
    </lineage>
</organism>
<dbReference type="Proteomes" id="UP000587527">
    <property type="component" value="Unassembled WGS sequence"/>
</dbReference>
<keyword evidence="1" id="KW-0732">Signal</keyword>
<feature type="signal peptide" evidence="1">
    <location>
        <begin position="1"/>
        <end position="23"/>
    </location>
</feature>
<dbReference type="PROSITE" id="PS51257">
    <property type="entry name" value="PROKAR_LIPOPROTEIN"/>
    <property type="match status" value="1"/>
</dbReference>
<evidence type="ECO:0000256" key="1">
    <source>
        <dbReference type="SAM" id="SignalP"/>
    </source>
</evidence>
<dbReference type="RefSeq" id="WP_184845723.1">
    <property type="nucleotide sequence ID" value="NZ_JACHMN010000003.1"/>
</dbReference>
<protein>
    <recommendedName>
        <fullName evidence="4">Secreted protein</fullName>
    </recommendedName>
</protein>
<dbReference type="AlphaFoldDB" id="A0A841C5A1"/>
<feature type="chain" id="PRO_5032572553" description="Secreted protein" evidence="1">
    <location>
        <begin position="24"/>
        <end position="126"/>
    </location>
</feature>
<evidence type="ECO:0000313" key="3">
    <source>
        <dbReference type="Proteomes" id="UP000587527"/>
    </source>
</evidence>
<reference evidence="2 3" key="1">
    <citation type="submission" date="2020-08" db="EMBL/GenBank/DDBJ databases">
        <title>Sequencing the genomes of 1000 actinobacteria strains.</title>
        <authorList>
            <person name="Klenk H.-P."/>
        </authorList>
    </citation>
    <scope>NUCLEOTIDE SEQUENCE [LARGE SCALE GENOMIC DNA]</scope>
    <source>
        <strain evidence="2 3">DSM 45362</strain>
    </source>
</reference>
<accession>A0A841C5A1</accession>
<evidence type="ECO:0008006" key="4">
    <source>
        <dbReference type="Google" id="ProtNLM"/>
    </source>
</evidence>
<dbReference type="EMBL" id="JACHMN010000003">
    <property type="protein sequence ID" value="MBB5873991.1"/>
    <property type="molecule type" value="Genomic_DNA"/>
</dbReference>
<name>A0A841C5A1_9ACTN</name>
<evidence type="ECO:0000313" key="2">
    <source>
        <dbReference type="EMBL" id="MBB5873991.1"/>
    </source>
</evidence>
<comment type="caution">
    <text evidence="2">The sequence shown here is derived from an EMBL/GenBank/DDBJ whole genome shotgun (WGS) entry which is preliminary data.</text>
</comment>
<sequence length="126" mass="13304">MKLRVLVATVAALAATVLSPASAQAGGASTQSCYGYNYAFTINSTVIHVVANPACPGMGTAWMVLQRANGNGGWDYLDDSNVQYPETIGTIHYLCNGTALNTFQVGPLFTAGVPGYTFYQFTDYCG</sequence>